<sequence>MVTCGGRGWAVATGDGNRAEKARGFAGIAGSLAGGVLGAKAGALVGAVGGPIGVAIGGLIGGAIGTYAGEKALGAAAKWAFSRGDAQPAADALVKAKALDKPGAVDKPVVKVDQKNTFAPVFHVVLQGDQGGNGSDAADRFLAKVSPQLQRMMKDQLAKSNRSAMFDSPHL</sequence>
<dbReference type="EMBL" id="FNCJ01000016">
    <property type="protein sequence ID" value="SDI01754.1"/>
    <property type="molecule type" value="Genomic_DNA"/>
</dbReference>
<evidence type="ECO:0000313" key="1">
    <source>
        <dbReference type="EMBL" id="SDI01754.1"/>
    </source>
</evidence>
<dbReference type="RefSeq" id="WP_176860781.1">
    <property type="nucleotide sequence ID" value="NZ_FNCJ01000016.1"/>
</dbReference>
<gene>
    <name evidence="1" type="ORF">SAMN05216466_11610</name>
</gene>
<dbReference type="AlphaFoldDB" id="A0A1G8H520"/>
<reference evidence="1 2" key="1">
    <citation type="submission" date="2016-10" db="EMBL/GenBank/DDBJ databases">
        <authorList>
            <person name="de Groot N.N."/>
        </authorList>
    </citation>
    <scope>NUCLEOTIDE SEQUENCE [LARGE SCALE GENOMIC DNA]</scope>
    <source>
        <strain evidence="1 2">LMG 2247</strain>
    </source>
</reference>
<evidence type="ECO:0000313" key="2">
    <source>
        <dbReference type="Proteomes" id="UP000199706"/>
    </source>
</evidence>
<dbReference type="Proteomes" id="UP000199706">
    <property type="component" value="Unassembled WGS sequence"/>
</dbReference>
<protein>
    <recommendedName>
        <fullName evidence="3">Glycine zipper</fullName>
    </recommendedName>
</protein>
<accession>A0A1G8H520</accession>
<organism evidence="1 2">
    <name type="scientific">Paraburkholderia phenazinium</name>
    <dbReference type="NCBI Taxonomy" id="60549"/>
    <lineage>
        <taxon>Bacteria</taxon>
        <taxon>Pseudomonadati</taxon>
        <taxon>Pseudomonadota</taxon>
        <taxon>Betaproteobacteria</taxon>
        <taxon>Burkholderiales</taxon>
        <taxon>Burkholderiaceae</taxon>
        <taxon>Paraburkholderia</taxon>
    </lineage>
</organism>
<proteinExistence type="predicted"/>
<evidence type="ECO:0008006" key="3">
    <source>
        <dbReference type="Google" id="ProtNLM"/>
    </source>
</evidence>
<name>A0A1G8H520_9BURK</name>